<feature type="coiled-coil region" evidence="3">
    <location>
        <begin position="42"/>
        <end position="102"/>
    </location>
</feature>
<dbReference type="Pfam" id="PF03938">
    <property type="entry name" value="OmpH"/>
    <property type="match status" value="1"/>
</dbReference>
<dbReference type="InterPro" id="IPR024930">
    <property type="entry name" value="Skp_dom_sf"/>
</dbReference>
<protein>
    <submittedName>
        <fullName evidence="4">Outer membrane protein h</fullName>
    </submittedName>
</protein>
<dbReference type="PANTHER" id="PTHR35089:SF1">
    <property type="entry name" value="CHAPERONE PROTEIN SKP"/>
    <property type="match status" value="1"/>
</dbReference>
<dbReference type="EMBL" id="LNQE01000413">
    <property type="protein sequence ID" value="KUG26743.1"/>
    <property type="molecule type" value="Genomic_DNA"/>
</dbReference>
<dbReference type="InterPro" id="IPR005632">
    <property type="entry name" value="Chaperone_Skp"/>
</dbReference>
<gene>
    <name evidence="4" type="ORF">ASZ90_003409</name>
</gene>
<proteinExistence type="inferred from homology"/>
<dbReference type="Gene3D" id="3.30.910.20">
    <property type="entry name" value="Skp domain"/>
    <property type="match status" value="1"/>
</dbReference>
<keyword evidence="2" id="KW-0732">Signal</keyword>
<dbReference type="GO" id="GO:0050821">
    <property type="term" value="P:protein stabilization"/>
    <property type="evidence" value="ECO:0007669"/>
    <property type="project" value="TreeGrafter"/>
</dbReference>
<dbReference type="SMART" id="SM00935">
    <property type="entry name" value="OmpH"/>
    <property type="match status" value="1"/>
</dbReference>
<dbReference type="GO" id="GO:0005829">
    <property type="term" value="C:cytosol"/>
    <property type="evidence" value="ECO:0007669"/>
    <property type="project" value="TreeGrafter"/>
</dbReference>
<evidence type="ECO:0000313" key="4">
    <source>
        <dbReference type="EMBL" id="KUG26743.1"/>
    </source>
</evidence>
<comment type="caution">
    <text evidence="4">The sequence shown here is derived from an EMBL/GenBank/DDBJ whole genome shotgun (WGS) entry which is preliminary data.</text>
</comment>
<dbReference type="GO" id="GO:0051082">
    <property type="term" value="F:unfolded protein binding"/>
    <property type="evidence" value="ECO:0007669"/>
    <property type="project" value="InterPro"/>
</dbReference>
<sequence>MKKLLFILLITIAALSVNAQLKIGYVDSNTILSKLPDAADAQARLDALIAEWQEELRKMDNEWKTKYDDYEKRKLIMSDQKRSETEKELIALENKISTFRQQKFGPTGELFKKQTELMEPVQNKVFNIIQEVAEERDLDFVFDKSGDIIFLYTRPEHDITPFVLEKLEIEK</sequence>
<evidence type="ECO:0000256" key="1">
    <source>
        <dbReference type="ARBA" id="ARBA00009091"/>
    </source>
</evidence>
<name>A0A0W8G0R8_9ZZZZ</name>
<reference evidence="4" key="1">
    <citation type="journal article" date="2015" name="Proc. Natl. Acad. Sci. U.S.A.">
        <title>Networks of energetic and metabolic interactions define dynamics in microbial communities.</title>
        <authorList>
            <person name="Embree M."/>
            <person name="Liu J.K."/>
            <person name="Al-Bassam M.M."/>
            <person name="Zengler K."/>
        </authorList>
    </citation>
    <scope>NUCLEOTIDE SEQUENCE</scope>
</reference>
<dbReference type="AlphaFoldDB" id="A0A0W8G0R8"/>
<dbReference type="PANTHER" id="PTHR35089">
    <property type="entry name" value="CHAPERONE PROTEIN SKP"/>
    <property type="match status" value="1"/>
</dbReference>
<dbReference type="SUPFAM" id="SSF111384">
    <property type="entry name" value="OmpH-like"/>
    <property type="match status" value="1"/>
</dbReference>
<evidence type="ECO:0000256" key="3">
    <source>
        <dbReference type="SAM" id="Coils"/>
    </source>
</evidence>
<evidence type="ECO:0000256" key="2">
    <source>
        <dbReference type="ARBA" id="ARBA00022729"/>
    </source>
</evidence>
<accession>A0A0W8G0R8</accession>
<organism evidence="4">
    <name type="scientific">hydrocarbon metagenome</name>
    <dbReference type="NCBI Taxonomy" id="938273"/>
    <lineage>
        <taxon>unclassified sequences</taxon>
        <taxon>metagenomes</taxon>
        <taxon>ecological metagenomes</taxon>
    </lineage>
</organism>
<comment type="similarity">
    <text evidence="1">Belongs to the Skp family.</text>
</comment>
<keyword evidence="3" id="KW-0175">Coiled coil</keyword>